<name>F2U4B3_SALR5</name>
<feature type="transmembrane region" description="Helical" evidence="4">
    <location>
        <begin position="691"/>
        <end position="715"/>
    </location>
</feature>
<evidence type="ECO:0000313" key="7">
    <source>
        <dbReference type="Proteomes" id="UP000007799"/>
    </source>
</evidence>
<keyword evidence="1" id="KW-0547">Nucleotide-binding</keyword>
<dbReference type="GO" id="GO:0004674">
    <property type="term" value="F:protein serine/threonine kinase activity"/>
    <property type="evidence" value="ECO:0007669"/>
    <property type="project" value="TreeGrafter"/>
</dbReference>
<dbReference type="eggNOG" id="KOG0192">
    <property type="taxonomic scope" value="Eukaryota"/>
</dbReference>
<dbReference type="SUPFAM" id="SSF117281">
    <property type="entry name" value="Kelch motif"/>
    <property type="match status" value="2"/>
</dbReference>
<gene>
    <name evidence="6" type="ORF">PTSG_03128</name>
</gene>
<dbReference type="GeneID" id="16076302"/>
<dbReference type="EMBL" id="GL832961">
    <property type="protein sequence ID" value="EGD82479.1"/>
    <property type="molecule type" value="Genomic_DNA"/>
</dbReference>
<evidence type="ECO:0000256" key="4">
    <source>
        <dbReference type="SAM" id="Phobius"/>
    </source>
</evidence>
<dbReference type="KEGG" id="sre:PTSG_03128"/>
<keyword evidence="6" id="KW-0808">Transferase</keyword>
<accession>F2U4B3</accession>
<dbReference type="InterPro" id="IPR011641">
    <property type="entry name" value="Tyr-kin_ephrin_A/B_rcpt-like"/>
</dbReference>
<dbReference type="InterPro" id="IPR000719">
    <property type="entry name" value="Prot_kinase_dom"/>
</dbReference>
<evidence type="ECO:0000313" key="6">
    <source>
        <dbReference type="EMBL" id="EGD82479.1"/>
    </source>
</evidence>
<reference evidence="6" key="1">
    <citation type="submission" date="2009-08" db="EMBL/GenBank/DDBJ databases">
        <title>Annotation of Salpingoeca rosetta.</title>
        <authorList>
            <consortium name="The Broad Institute Genome Sequencing Platform"/>
            <person name="Russ C."/>
            <person name="Cuomo C."/>
            <person name="Burger G."/>
            <person name="Gray M.W."/>
            <person name="Holland P.W.H."/>
            <person name="King N."/>
            <person name="Lang F.B.F."/>
            <person name="Roger A.J."/>
            <person name="Ruiz-Trillo I."/>
            <person name="Young S.K."/>
            <person name="Zeng Q."/>
            <person name="Gargeya S."/>
            <person name="Alvarado L."/>
            <person name="Berlin A."/>
            <person name="Chapman S.B."/>
            <person name="Chen Z."/>
            <person name="Freedman E."/>
            <person name="Gellesch M."/>
            <person name="Goldberg J."/>
            <person name="Griggs A."/>
            <person name="Gujja S."/>
            <person name="Heilman E."/>
            <person name="Heiman D."/>
            <person name="Howarth C."/>
            <person name="Mehta T."/>
            <person name="Neiman D."/>
            <person name="Pearson M."/>
            <person name="Roberts A."/>
            <person name="Saif S."/>
            <person name="Shea T."/>
            <person name="Shenoy N."/>
            <person name="Sisk P."/>
            <person name="Stolte C."/>
            <person name="Sykes S."/>
            <person name="White J."/>
            <person name="Yandava C."/>
            <person name="Haas B."/>
            <person name="Nusbaum C."/>
            <person name="Birren B."/>
        </authorList>
    </citation>
    <scope>NUCLEOTIDE SEQUENCE [LARGE SCALE GENOMIC DNA]</scope>
    <source>
        <strain evidence="6">ATCC 50818</strain>
    </source>
</reference>
<dbReference type="Pfam" id="PF07699">
    <property type="entry name" value="Ephrin_rec_like"/>
    <property type="match status" value="1"/>
</dbReference>
<dbReference type="STRING" id="946362.F2U4B3"/>
<keyword evidence="2" id="KW-0067">ATP-binding</keyword>
<protein>
    <submittedName>
        <fullName evidence="6">TKL/DICTY4/DRK protein kinase</fullName>
    </submittedName>
</protein>
<keyword evidence="4" id="KW-0812">Transmembrane</keyword>
<dbReference type="SUPFAM" id="SSF57196">
    <property type="entry name" value="EGF/Laminin"/>
    <property type="match status" value="1"/>
</dbReference>
<dbReference type="Gene3D" id="2.10.50.10">
    <property type="entry name" value="Tumor Necrosis Factor Receptor, subunit A, domain 2"/>
    <property type="match status" value="1"/>
</dbReference>
<dbReference type="InterPro" id="IPR015915">
    <property type="entry name" value="Kelch-typ_b-propeller"/>
</dbReference>
<dbReference type="InParanoid" id="F2U4B3"/>
<dbReference type="GO" id="GO:0005524">
    <property type="term" value="F:ATP binding"/>
    <property type="evidence" value="ECO:0007669"/>
    <property type="project" value="UniProtKB-KW"/>
</dbReference>
<dbReference type="InterPro" id="IPR000742">
    <property type="entry name" value="EGF"/>
</dbReference>
<keyword evidence="4" id="KW-0472">Membrane</keyword>
<evidence type="ECO:0000256" key="1">
    <source>
        <dbReference type="ARBA" id="ARBA00022741"/>
    </source>
</evidence>
<dbReference type="Gene3D" id="3.30.200.20">
    <property type="entry name" value="Phosphorylase Kinase, domain 1"/>
    <property type="match status" value="1"/>
</dbReference>
<keyword evidence="7" id="KW-1185">Reference proteome</keyword>
<dbReference type="Proteomes" id="UP000007799">
    <property type="component" value="Unassembled WGS sequence"/>
</dbReference>
<feature type="region of interest" description="Disordered" evidence="3">
    <location>
        <begin position="1044"/>
        <end position="1080"/>
    </location>
</feature>
<dbReference type="Gene3D" id="2.120.10.80">
    <property type="entry name" value="Kelch-type beta propeller"/>
    <property type="match status" value="3"/>
</dbReference>
<dbReference type="AlphaFoldDB" id="F2U4B3"/>
<evidence type="ECO:0000256" key="2">
    <source>
        <dbReference type="ARBA" id="ARBA00022840"/>
    </source>
</evidence>
<dbReference type="InterPro" id="IPR011009">
    <property type="entry name" value="Kinase-like_dom_sf"/>
</dbReference>
<proteinExistence type="predicted"/>
<dbReference type="Pfam" id="PF24681">
    <property type="entry name" value="Kelch_KLHDC2_KLHL20_DRC7"/>
    <property type="match status" value="1"/>
</dbReference>
<dbReference type="SMART" id="SM00220">
    <property type="entry name" value="S_TKc"/>
    <property type="match status" value="1"/>
</dbReference>
<dbReference type="PROSITE" id="PS50011">
    <property type="entry name" value="PROTEIN_KINASE_DOM"/>
    <property type="match status" value="1"/>
</dbReference>
<dbReference type="PANTHER" id="PTHR44329">
    <property type="entry name" value="SERINE/THREONINE-PROTEIN KINASE TNNI3K-RELATED"/>
    <property type="match status" value="1"/>
</dbReference>
<feature type="domain" description="Protein kinase" evidence="5">
    <location>
        <begin position="760"/>
        <end position="1116"/>
    </location>
</feature>
<dbReference type="RefSeq" id="XP_004995715.1">
    <property type="nucleotide sequence ID" value="XM_004995658.1"/>
</dbReference>
<evidence type="ECO:0000256" key="3">
    <source>
        <dbReference type="SAM" id="MobiDB-lite"/>
    </source>
</evidence>
<dbReference type="InterPro" id="IPR051681">
    <property type="entry name" value="Ser/Thr_Kinases-Pseudokinases"/>
</dbReference>
<dbReference type="PANTHER" id="PTHR44329:SF298">
    <property type="entry name" value="MIXED LINEAGE KINASE DOMAIN-LIKE PROTEIN"/>
    <property type="match status" value="1"/>
</dbReference>
<feature type="compositionally biased region" description="Basic and acidic residues" evidence="3">
    <location>
        <begin position="1059"/>
        <end position="1068"/>
    </location>
</feature>
<organism evidence="7">
    <name type="scientific">Salpingoeca rosetta (strain ATCC 50818 / BSB-021)</name>
    <dbReference type="NCBI Taxonomy" id="946362"/>
    <lineage>
        <taxon>Eukaryota</taxon>
        <taxon>Choanoflagellata</taxon>
        <taxon>Craspedida</taxon>
        <taxon>Salpingoecidae</taxon>
        <taxon>Salpingoeca</taxon>
    </lineage>
</organism>
<dbReference type="Gene3D" id="1.10.510.10">
    <property type="entry name" value="Transferase(Phosphotransferase) domain 1"/>
    <property type="match status" value="1"/>
</dbReference>
<keyword evidence="4" id="KW-1133">Transmembrane helix</keyword>
<dbReference type="SMART" id="SM01411">
    <property type="entry name" value="Ephrin_rec_like"/>
    <property type="match status" value="1"/>
</dbReference>
<evidence type="ECO:0000259" key="5">
    <source>
        <dbReference type="PROSITE" id="PS50011"/>
    </source>
</evidence>
<dbReference type="OrthoDB" id="339325at2759"/>
<dbReference type="PROSITE" id="PS01186">
    <property type="entry name" value="EGF_2"/>
    <property type="match status" value="1"/>
</dbReference>
<dbReference type="SUPFAM" id="SSF56112">
    <property type="entry name" value="Protein kinase-like (PK-like)"/>
    <property type="match status" value="1"/>
</dbReference>
<keyword evidence="6" id="KW-0418">Kinase</keyword>
<dbReference type="PROSITE" id="PS00022">
    <property type="entry name" value="EGF_1"/>
    <property type="match status" value="1"/>
</dbReference>
<sequence>MTMGAQQAQGQRQRHRRQRPRDVACLLLKVLTMAMTCTTLLASPSIAQNRAVLNAWTLAGSSRVIPAPRVGASLMSPSNNVVILYGGLTENEESNDEDQLLALGDLWSYNLRDDNWVQLPTPQGIEPRGFHAITDLFVVHMRAFIFGGYVPADENSSVAMVPSDTLLEVRGREPALTITEIPKPTDPDAPWPSPRLLHTMNQVAPQNDVLSRCGVVFGGLGANNTPLGDTWLYNPETQVWTELTGTPSPPARFAHITAIVRNRIVMLSGCRVAGDSAGCPEGQLPDVWELTVFDGACTSGQWRRVANLTVTAPGRYFGGSNTVAIGDDLIAIGGLQGDRRAYYHLKITATDAGGVQSVDWGFNAINFASIVPPAREGFSITQTHRGGGASDAAVMFGGAAPLSFLQDTWRFGTAGPFWSPSVSDRVVPLELVLPGYAVSGQKAYIVGGQTVSGERNRGLWEYDLATNAWKLLNGQLNNDAGGACLVKLNADTLATFGGASDLPTGFFAGYSVLLDHLLIVHGGLEQNNGSWVATRDLFTLQHSEIGWSWRELSMANLPSSDRFGMAAFVLETQPPVFTVAGGAALTAQQLRPMQNQHTTLLGCNAGEFSPVFGEYVCRPCPEGTYNDDAGATRCVQCPGISTTVGEGAVEEEECNACRPGTCVHGACVLDVTTQVFDCLCNSGWAGSRCDVHVAAILAGTTVSAAVVAVAVFFITRRVKRGFSRMQKLQDLQERLIEESRVELSELKRAWEIIPDDLTFLRRIDGGSEGAYGEVWLAAWQDREVAVKKLRSSILSLDEHAIDDFDAEVSLIRSLRHRNIVLFYGAGVMDEGPFLVTEFMARGSLSAILKSNVELSYSRLLGFAEDMVHGVMFLHELQPPRMHRDIKSANLLVSENWVVKVADFGTGRLCGQEQATDVVAAMDFASATMTTAVGTLLWTAPEILSSQPYGPPADVYSVGIVLYEIATRREPYEELHDTSTWTLREKIIDGVRPSAGLSTADTAVAGAGGLLADLSDDANGGDEAKAHVHLQKRDNGGVGGAHVQFADRTDDHGGVQGGRGADDTEHDEPLEAPGDITTDRTPLAHEPRFVQLMQACWAGRPEERPTMRQASQVLEVLRR</sequence>
<dbReference type="Pfam" id="PF00069">
    <property type="entry name" value="Pkinase"/>
    <property type="match status" value="1"/>
</dbReference>